<evidence type="ECO:0000313" key="2">
    <source>
        <dbReference type="Proteomes" id="UP001189429"/>
    </source>
</evidence>
<comment type="caution">
    <text evidence="1">The sequence shown here is derived from an EMBL/GenBank/DDBJ whole genome shotgun (WGS) entry which is preliminary data.</text>
</comment>
<reference evidence="1" key="1">
    <citation type="submission" date="2023-10" db="EMBL/GenBank/DDBJ databases">
        <authorList>
            <person name="Chen Y."/>
            <person name="Shah S."/>
            <person name="Dougan E. K."/>
            <person name="Thang M."/>
            <person name="Chan C."/>
        </authorList>
    </citation>
    <scope>NUCLEOTIDE SEQUENCE [LARGE SCALE GENOMIC DNA]</scope>
</reference>
<dbReference type="EMBL" id="CAUYUJ010000344">
    <property type="protein sequence ID" value="CAK0790040.1"/>
    <property type="molecule type" value="Genomic_DNA"/>
</dbReference>
<proteinExistence type="predicted"/>
<gene>
    <name evidence="1" type="ORF">PCOR1329_LOCUS1415</name>
</gene>
<sequence length="150" mass="16584">MVACLAPWQPLSSGHAFMDNRAIVSTSPGALATDIADTQSFDRRVGFVENIGKRQHWSDQDVVPRRIEHLGVLATPTDSSFGIIPRQGWAKLETSIAVLASIPGSNQVRLKLAFAYIRPLWLWASPLVIPPPIKYARTLARAVWHTGCTW</sequence>
<name>A0ABN9PB35_9DINO</name>
<dbReference type="Proteomes" id="UP001189429">
    <property type="component" value="Unassembled WGS sequence"/>
</dbReference>
<evidence type="ECO:0000313" key="1">
    <source>
        <dbReference type="EMBL" id="CAK0790040.1"/>
    </source>
</evidence>
<keyword evidence="2" id="KW-1185">Reference proteome</keyword>
<organism evidence="1 2">
    <name type="scientific">Prorocentrum cordatum</name>
    <dbReference type="NCBI Taxonomy" id="2364126"/>
    <lineage>
        <taxon>Eukaryota</taxon>
        <taxon>Sar</taxon>
        <taxon>Alveolata</taxon>
        <taxon>Dinophyceae</taxon>
        <taxon>Prorocentrales</taxon>
        <taxon>Prorocentraceae</taxon>
        <taxon>Prorocentrum</taxon>
    </lineage>
</organism>
<accession>A0ABN9PB35</accession>
<protein>
    <submittedName>
        <fullName evidence="1">Uncharacterized protein</fullName>
    </submittedName>
</protein>